<dbReference type="PANTHER" id="PTHR35038:SF6">
    <property type="entry name" value="SURFACE LOCALIZED DECAHEME CYTOCHROME C LIPOPROTEIN"/>
    <property type="match status" value="1"/>
</dbReference>
<dbReference type="PROSITE" id="PS51257">
    <property type="entry name" value="PROKAR_LIPOPROTEIN"/>
    <property type="match status" value="1"/>
</dbReference>
<dbReference type="InterPro" id="IPR051829">
    <property type="entry name" value="Multiheme_Cytochr_ET"/>
</dbReference>
<dbReference type="Pfam" id="PF09699">
    <property type="entry name" value="Paired_CXXCH_1"/>
    <property type="match status" value="1"/>
</dbReference>
<proteinExistence type="predicted"/>
<evidence type="ECO:0000313" key="4">
    <source>
        <dbReference type="Proteomes" id="UP000324159"/>
    </source>
</evidence>
<dbReference type="RefSeq" id="WP_148895671.1">
    <property type="nucleotide sequence ID" value="NZ_VNIB01000005.1"/>
</dbReference>
<keyword evidence="1" id="KW-0732">Signal</keyword>
<feature type="domain" description="Doubled CXXCH motif" evidence="2">
    <location>
        <begin position="228"/>
        <end position="276"/>
    </location>
</feature>
<dbReference type="PANTHER" id="PTHR35038">
    <property type="entry name" value="DISSIMILATORY SULFITE REDUCTASE SIRA"/>
    <property type="match status" value="1"/>
</dbReference>
<keyword evidence="4" id="KW-1185">Reference proteome</keyword>
<protein>
    <submittedName>
        <fullName evidence="3">Doubled CXXCH motif protein</fullName>
    </submittedName>
</protein>
<sequence>MQYKYGVFLFVGLLTLVFSCLPGRLLAVDPTLLLGYNNGVNDNPHNLSRLATHSGPKAVDDGPDSYADTRICVYCHTPHGGTPQTPLWNRKDPVRMGSFPLFDNGPDSARIAIDDAAITATTKYEPNGTNGVEYPNGATKLCLSCHDGATAIGEMANGVTITMTQSTITDKTKIFDPLDATTNDLATTHPVSFVYNADVAAYISAQPGKSVYSLPTDPDVRLDGQSRMQCTTCHNPHVDTNNGTTYTLPFWANYDSAGADEQADYDATCGQCHTDKGGAPFNGHNL</sequence>
<reference evidence="3 4" key="1">
    <citation type="submission" date="2019-07" db="EMBL/GenBank/DDBJ databases">
        <title>Genomic Encyclopedia of Type Strains, Phase IV (KMG-IV): sequencing the most valuable type-strain genomes for metagenomic binning, comparative biology and taxonomic classification.</title>
        <authorList>
            <person name="Goeker M."/>
        </authorList>
    </citation>
    <scope>NUCLEOTIDE SEQUENCE [LARGE SCALE GENOMIC DNA]</scope>
    <source>
        <strain evidence="3 4">SS015</strain>
    </source>
</reference>
<evidence type="ECO:0000259" key="2">
    <source>
        <dbReference type="Pfam" id="PF09699"/>
    </source>
</evidence>
<dbReference type="GO" id="GO:0016491">
    <property type="term" value="F:oxidoreductase activity"/>
    <property type="evidence" value="ECO:0007669"/>
    <property type="project" value="TreeGrafter"/>
</dbReference>
<dbReference type="InterPro" id="IPR036280">
    <property type="entry name" value="Multihaem_cyt_sf"/>
</dbReference>
<gene>
    <name evidence="3" type="ORF">EDC39_105101</name>
</gene>
<dbReference type="Gene3D" id="1.10.1130.10">
    <property type="entry name" value="Flavocytochrome C3, Chain A"/>
    <property type="match status" value="1"/>
</dbReference>
<dbReference type="InterPro" id="IPR010177">
    <property type="entry name" value="Paired_CXXCH_1"/>
</dbReference>
<dbReference type="OrthoDB" id="12425at2"/>
<dbReference type="Proteomes" id="UP000324159">
    <property type="component" value="Unassembled WGS sequence"/>
</dbReference>
<organism evidence="3 4">
    <name type="scientific">Geothermobacter ehrlichii</name>
    <dbReference type="NCBI Taxonomy" id="213224"/>
    <lineage>
        <taxon>Bacteria</taxon>
        <taxon>Pseudomonadati</taxon>
        <taxon>Thermodesulfobacteriota</taxon>
        <taxon>Desulfuromonadia</taxon>
        <taxon>Desulfuromonadales</taxon>
        <taxon>Geothermobacteraceae</taxon>
        <taxon>Geothermobacter</taxon>
    </lineage>
</organism>
<dbReference type="EMBL" id="VNIB01000005">
    <property type="protein sequence ID" value="TYO98732.1"/>
    <property type="molecule type" value="Genomic_DNA"/>
</dbReference>
<dbReference type="AlphaFoldDB" id="A0A5D3WIH6"/>
<dbReference type="SUPFAM" id="SSF48695">
    <property type="entry name" value="Multiheme cytochromes"/>
    <property type="match status" value="2"/>
</dbReference>
<evidence type="ECO:0000256" key="1">
    <source>
        <dbReference type="ARBA" id="ARBA00022729"/>
    </source>
</evidence>
<comment type="caution">
    <text evidence="3">The sequence shown here is derived from an EMBL/GenBank/DDBJ whole genome shotgun (WGS) entry which is preliminary data.</text>
</comment>
<accession>A0A5D3WIH6</accession>
<name>A0A5D3WIH6_9BACT</name>
<evidence type="ECO:0000313" key="3">
    <source>
        <dbReference type="EMBL" id="TYO98732.1"/>
    </source>
</evidence>